<dbReference type="Pfam" id="PF13673">
    <property type="entry name" value="Acetyltransf_10"/>
    <property type="match status" value="1"/>
</dbReference>
<dbReference type="InterPro" id="IPR052564">
    <property type="entry name" value="N-acetyltrans/Recomb-assoc"/>
</dbReference>
<dbReference type="Proteomes" id="UP000184123">
    <property type="component" value="Unassembled WGS sequence"/>
</dbReference>
<dbReference type="SUPFAM" id="SSF55729">
    <property type="entry name" value="Acyl-CoA N-acyltransferases (Nat)"/>
    <property type="match status" value="1"/>
</dbReference>
<dbReference type="EMBL" id="FRCA01000006">
    <property type="protein sequence ID" value="SHM23796.1"/>
    <property type="molecule type" value="Genomic_DNA"/>
</dbReference>
<protein>
    <submittedName>
        <fullName evidence="4">Putative acetyltransferase</fullName>
    </submittedName>
</protein>
<evidence type="ECO:0000313" key="5">
    <source>
        <dbReference type="Proteomes" id="UP000184123"/>
    </source>
</evidence>
<dbReference type="PROSITE" id="PS51186">
    <property type="entry name" value="GNAT"/>
    <property type="match status" value="1"/>
</dbReference>
<feature type="region of interest" description="Disordered" evidence="1">
    <location>
        <begin position="1"/>
        <end position="26"/>
    </location>
</feature>
<dbReference type="GO" id="GO:0016747">
    <property type="term" value="F:acyltransferase activity, transferring groups other than amino-acyl groups"/>
    <property type="evidence" value="ECO:0007669"/>
    <property type="project" value="InterPro"/>
</dbReference>
<evidence type="ECO:0000259" key="2">
    <source>
        <dbReference type="PROSITE" id="PS51186"/>
    </source>
</evidence>
<accession>A0A1M7H630</accession>
<dbReference type="EMBL" id="BJXU01000114">
    <property type="protein sequence ID" value="GEN24865.1"/>
    <property type="molecule type" value="Genomic_DNA"/>
</dbReference>
<dbReference type="PANTHER" id="PTHR43451:SF1">
    <property type="entry name" value="ACETYLTRANSFERASE"/>
    <property type="match status" value="1"/>
</dbReference>
<gene>
    <name evidence="3" type="ORF">HCU01_28140</name>
    <name evidence="4" type="ORF">SAMN05660971_02494</name>
</gene>
<dbReference type="Gene3D" id="3.40.630.30">
    <property type="match status" value="1"/>
</dbReference>
<evidence type="ECO:0000256" key="1">
    <source>
        <dbReference type="SAM" id="MobiDB-lite"/>
    </source>
</evidence>
<organism evidence="4 5">
    <name type="scientific">Halomonas cupida</name>
    <dbReference type="NCBI Taxonomy" id="44933"/>
    <lineage>
        <taxon>Bacteria</taxon>
        <taxon>Pseudomonadati</taxon>
        <taxon>Pseudomonadota</taxon>
        <taxon>Gammaproteobacteria</taxon>
        <taxon>Oceanospirillales</taxon>
        <taxon>Halomonadaceae</taxon>
        <taxon>Halomonas</taxon>
    </lineage>
</organism>
<feature type="domain" description="N-acetyltransferase" evidence="2">
    <location>
        <begin position="51"/>
        <end position="205"/>
    </location>
</feature>
<proteinExistence type="predicted"/>
<name>A0A1M7H630_9GAMM</name>
<reference evidence="3 6" key="2">
    <citation type="submission" date="2019-07" db="EMBL/GenBank/DDBJ databases">
        <title>Whole genome shotgun sequence of Halomonas cupida NBRC 102219.</title>
        <authorList>
            <person name="Hosoyama A."/>
            <person name="Uohara A."/>
            <person name="Ohji S."/>
            <person name="Ichikawa N."/>
        </authorList>
    </citation>
    <scope>NUCLEOTIDE SEQUENCE [LARGE SCALE GENOMIC DNA]</scope>
    <source>
        <strain evidence="3 6">NBRC 102219</strain>
    </source>
</reference>
<dbReference type="InterPro" id="IPR000182">
    <property type="entry name" value="GNAT_dom"/>
</dbReference>
<keyword evidence="6" id="KW-1185">Reference proteome</keyword>
<evidence type="ECO:0000313" key="6">
    <source>
        <dbReference type="Proteomes" id="UP000321726"/>
    </source>
</evidence>
<dbReference type="Proteomes" id="UP000321726">
    <property type="component" value="Unassembled WGS sequence"/>
</dbReference>
<reference evidence="4 5" key="1">
    <citation type="submission" date="2016-11" db="EMBL/GenBank/DDBJ databases">
        <authorList>
            <person name="Jaros S."/>
            <person name="Januszkiewicz K."/>
            <person name="Wedrychowicz H."/>
        </authorList>
    </citation>
    <scope>NUCLEOTIDE SEQUENCE [LARGE SCALE GENOMIC DNA]</scope>
    <source>
        <strain evidence="4 5">DSM 4740</strain>
    </source>
</reference>
<evidence type="ECO:0000313" key="3">
    <source>
        <dbReference type="EMBL" id="GEN24865.1"/>
    </source>
</evidence>
<evidence type="ECO:0000313" key="4">
    <source>
        <dbReference type="EMBL" id="SHM23796.1"/>
    </source>
</evidence>
<keyword evidence="4" id="KW-0808">Transferase</keyword>
<dbReference type="CDD" id="cd04301">
    <property type="entry name" value="NAT_SF"/>
    <property type="match status" value="1"/>
</dbReference>
<dbReference type="PANTHER" id="PTHR43451">
    <property type="entry name" value="ACETYLTRANSFERASE (GNAT) FAMILY PROTEIN"/>
    <property type="match status" value="1"/>
</dbReference>
<dbReference type="STRING" id="44933.SAMN05660971_02494"/>
<dbReference type="AlphaFoldDB" id="A0A1M7H630"/>
<sequence>MTERLASQQQPGRLGRRRPSVDSLEPLRENVMPHLTQGPLLSPLSSPSSRLVYREARARDAADQAEVFHHAVMQGASQHYSLGQRQAWAECLPREASAWLVRQALYTTLVAECDGHCVGFLELDITRAHIATLYVWPSLVGKGIGMQLLEQAEGVLQEAGARRVIIEASLCLVESLMRRGWESHGEERVERAGEWLSRYSMSKCL</sequence>
<dbReference type="InterPro" id="IPR016181">
    <property type="entry name" value="Acyl_CoA_acyltransferase"/>
</dbReference>